<sequence length="146" mass="16374">MIKEGLSSELKAKTTLAFIYSCTWSLGSAIGLSKPCKPESRPITISETFDKLLSKVILVLKQNAYNTDLPNTYLCHFMNPLEQNSESNKSRFNIDQCTQENQSSPRDIRNSIVAVYNDALALKLLKFQGILKHQRSKGHTSNTGHL</sequence>
<comment type="caution">
    <text evidence="1">The sequence shown here is derived from an EMBL/GenBank/DDBJ whole genome shotgun (WGS) entry which is preliminary data.</text>
</comment>
<protein>
    <submittedName>
        <fullName evidence="1">Uncharacterized protein</fullName>
    </submittedName>
</protein>
<proteinExistence type="predicted"/>
<dbReference type="AlphaFoldDB" id="A0A5J4WB43"/>
<evidence type="ECO:0000313" key="1">
    <source>
        <dbReference type="EMBL" id="KAA6391752.1"/>
    </source>
</evidence>
<reference evidence="1 2" key="1">
    <citation type="submission" date="2019-03" db="EMBL/GenBank/DDBJ databases">
        <title>Single cell metagenomics reveals metabolic interactions within the superorganism composed of flagellate Streblomastix strix and complex community of Bacteroidetes bacteria on its surface.</title>
        <authorList>
            <person name="Treitli S.C."/>
            <person name="Kolisko M."/>
            <person name="Husnik F."/>
            <person name="Keeling P."/>
            <person name="Hampl V."/>
        </authorList>
    </citation>
    <scope>NUCLEOTIDE SEQUENCE [LARGE SCALE GENOMIC DNA]</scope>
    <source>
        <strain evidence="1">ST1C</strain>
    </source>
</reference>
<organism evidence="1 2">
    <name type="scientific">Streblomastix strix</name>
    <dbReference type="NCBI Taxonomy" id="222440"/>
    <lineage>
        <taxon>Eukaryota</taxon>
        <taxon>Metamonada</taxon>
        <taxon>Preaxostyla</taxon>
        <taxon>Oxymonadida</taxon>
        <taxon>Streblomastigidae</taxon>
        <taxon>Streblomastix</taxon>
    </lineage>
</organism>
<accession>A0A5J4WB43</accession>
<name>A0A5J4WB43_9EUKA</name>
<dbReference type="Proteomes" id="UP000324800">
    <property type="component" value="Unassembled WGS sequence"/>
</dbReference>
<dbReference type="EMBL" id="SNRW01002771">
    <property type="protein sequence ID" value="KAA6391752.1"/>
    <property type="molecule type" value="Genomic_DNA"/>
</dbReference>
<gene>
    <name evidence="1" type="ORF">EZS28_012722</name>
</gene>
<evidence type="ECO:0000313" key="2">
    <source>
        <dbReference type="Proteomes" id="UP000324800"/>
    </source>
</evidence>